<evidence type="ECO:0000313" key="2">
    <source>
        <dbReference type="Proteomes" id="UP000598196"/>
    </source>
</evidence>
<reference evidence="1 2" key="1">
    <citation type="journal article" date="2014" name="Int. J. Syst. Evol. Microbiol.">
        <title>Complete genome sequence of Corynebacterium casei LMG S-19264T (=DSM 44701T), isolated from a smear-ripened cheese.</title>
        <authorList>
            <consortium name="US DOE Joint Genome Institute (JGI-PGF)"/>
            <person name="Walter F."/>
            <person name="Albersmeier A."/>
            <person name="Kalinowski J."/>
            <person name="Ruckert C."/>
        </authorList>
    </citation>
    <scope>NUCLEOTIDE SEQUENCE [LARGE SCALE GENOMIC DNA]</scope>
    <source>
        <strain evidence="1 2">CGMCC 1.7029</strain>
    </source>
</reference>
<dbReference type="Proteomes" id="UP000598196">
    <property type="component" value="Unassembled WGS sequence"/>
</dbReference>
<proteinExistence type="predicted"/>
<organism evidence="1 2">
    <name type="scientific">Gemmobacter aquaticus</name>
    <dbReference type="NCBI Taxonomy" id="490185"/>
    <lineage>
        <taxon>Bacteria</taxon>
        <taxon>Pseudomonadati</taxon>
        <taxon>Pseudomonadota</taxon>
        <taxon>Alphaproteobacteria</taxon>
        <taxon>Rhodobacterales</taxon>
        <taxon>Paracoccaceae</taxon>
        <taxon>Gemmobacter</taxon>
    </lineage>
</organism>
<accession>A0A917YMY4</accession>
<evidence type="ECO:0000313" key="1">
    <source>
        <dbReference type="EMBL" id="GGO38324.1"/>
    </source>
</evidence>
<keyword evidence="2" id="KW-1185">Reference proteome</keyword>
<protein>
    <submittedName>
        <fullName evidence="1">Uncharacterized protein</fullName>
    </submittedName>
</protein>
<dbReference type="EMBL" id="BMLP01000012">
    <property type="protein sequence ID" value="GGO38324.1"/>
    <property type="molecule type" value="Genomic_DNA"/>
</dbReference>
<comment type="caution">
    <text evidence="1">The sequence shown here is derived from an EMBL/GenBank/DDBJ whole genome shotgun (WGS) entry which is preliminary data.</text>
</comment>
<name>A0A917YMY4_9RHOB</name>
<dbReference type="AlphaFoldDB" id="A0A917YMY4"/>
<sequence length="63" mass="7264">MTGVTAFLVHWAQMPRYRWLARIVGARGMRQVASAAYDHVLAPTLYHLHRLRKHRRDAGPQGD</sequence>
<gene>
    <name evidence="1" type="ORF">GCM10010991_35440</name>
</gene>